<dbReference type="HAMAP" id="MF_00015">
    <property type="entry name" value="LexA"/>
    <property type="match status" value="1"/>
</dbReference>
<dbReference type="EMBL" id="CAEZTS010000027">
    <property type="protein sequence ID" value="CAB4572186.1"/>
    <property type="molecule type" value="Genomic_DNA"/>
</dbReference>
<dbReference type="InterPro" id="IPR036388">
    <property type="entry name" value="WH-like_DNA-bd_sf"/>
</dbReference>
<evidence type="ECO:0000256" key="9">
    <source>
        <dbReference type="ARBA" id="ARBA00023125"/>
    </source>
</evidence>
<dbReference type="InterPro" id="IPR036286">
    <property type="entry name" value="LexA/Signal_pep-like_sf"/>
</dbReference>
<evidence type="ECO:0000256" key="4">
    <source>
        <dbReference type="ARBA" id="ARBA00022705"/>
    </source>
</evidence>
<dbReference type="GO" id="GO:0045892">
    <property type="term" value="P:negative regulation of DNA-templated transcription"/>
    <property type="evidence" value="ECO:0007669"/>
    <property type="project" value="InterPro"/>
</dbReference>
<keyword evidence="5" id="KW-0227">DNA damage</keyword>
<dbReference type="SUPFAM" id="SSF51306">
    <property type="entry name" value="LexA/Signal peptidase"/>
    <property type="match status" value="1"/>
</dbReference>
<dbReference type="GO" id="GO:0006508">
    <property type="term" value="P:proteolysis"/>
    <property type="evidence" value="ECO:0007669"/>
    <property type="project" value="InterPro"/>
</dbReference>
<keyword evidence="3" id="KW-0678">Repressor</keyword>
<keyword evidence="9" id="KW-0238">DNA-binding</keyword>
<dbReference type="Pfam" id="PF00717">
    <property type="entry name" value="Peptidase_S24"/>
    <property type="match status" value="1"/>
</dbReference>
<protein>
    <submittedName>
        <fullName evidence="15">Unannotated protein</fullName>
    </submittedName>
</protein>
<evidence type="ECO:0000256" key="2">
    <source>
        <dbReference type="ARBA" id="ARBA00011738"/>
    </source>
</evidence>
<evidence type="ECO:0000259" key="14">
    <source>
        <dbReference type="Pfam" id="PF01726"/>
    </source>
</evidence>
<dbReference type="GO" id="GO:0003677">
    <property type="term" value="F:DNA binding"/>
    <property type="evidence" value="ECO:0007669"/>
    <property type="project" value="UniProtKB-KW"/>
</dbReference>
<dbReference type="Gene3D" id="2.10.109.10">
    <property type="entry name" value="Umud Fragment, subunit A"/>
    <property type="match status" value="1"/>
</dbReference>
<keyword evidence="11" id="KW-0234">DNA repair</keyword>
<dbReference type="FunFam" id="1.10.10.10:FF:000009">
    <property type="entry name" value="LexA repressor"/>
    <property type="match status" value="1"/>
</dbReference>
<feature type="domain" description="Peptidase S24/S26A/S26B/S26C" evidence="13">
    <location>
        <begin position="100"/>
        <end position="215"/>
    </location>
</feature>
<evidence type="ECO:0000313" key="15">
    <source>
        <dbReference type="EMBL" id="CAB4572186.1"/>
    </source>
</evidence>
<dbReference type="InterPro" id="IPR006199">
    <property type="entry name" value="LexA_DNA-bd_dom"/>
</dbReference>
<evidence type="ECO:0000259" key="13">
    <source>
        <dbReference type="Pfam" id="PF00717"/>
    </source>
</evidence>
<comment type="similarity">
    <text evidence="1">Belongs to the peptidase S24 family.</text>
</comment>
<dbReference type="GO" id="GO:0009432">
    <property type="term" value="P:SOS response"/>
    <property type="evidence" value="ECO:0007669"/>
    <property type="project" value="UniProtKB-KW"/>
</dbReference>
<feature type="domain" description="LexA repressor DNA-binding" evidence="14">
    <location>
        <begin position="15"/>
        <end position="78"/>
    </location>
</feature>
<keyword evidence="12" id="KW-0742">SOS response</keyword>
<evidence type="ECO:0000256" key="1">
    <source>
        <dbReference type="ARBA" id="ARBA00007484"/>
    </source>
</evidence>
<keyword evidence="8" id="KW-0805">Transcription regulation</keyword>
<proteinExistence type="inferred from homology"/>
<keyword evidence="7" id="KW-0068">Autocatalytic cleavage</keyword>
<dbReference type="PANTHER" id="PTHR33516">
    <property type="entry name" value="LEXA REPRESSOR"/>
    <property type="match status" value="1"/>
</dbReference>
<dbReference type="GO" id="GO:0004252">
    <property type="term" value="F:serine-type endopeptidase activity"/>
    <property type="evidence" value="ECO:0007669"/>
    <property type="project" value="InterPro"/>
</dbReference>
<dbReference type="PANTHER" id="PTHR33516:SF2">
    <property type="entry name" value="LEXA REPRESSOR-RELATED"/>
    <property type="match status" value="1"/>
</dbReference>
<dbReference type="AlphaFoldDB" id="A0A6J6E8M5"/>
<gene>
    <name evidence="15" type="ORF">UFOPK1722_00461</name>
</gene>
<dbReference type="InterPro" id="IPR006197">
    <property type="entry name" value="Peptidase_S24_LexA"/>
</dbReference>
<evidence type="ECO:0000256" key="3">
    <source>
        <dbReference type="ARBA" id="ARBA00022491"/>
    </source>
</evidence>
<dbReference type="SUPFAM" id="SSF46785">
    <property type="entry name" value="Winged helix' DNA-binding domain"/>
    <property type="match status" value="1"/>
</dbReference>
<evidence type="ECO:0000256" key="5">
    <source>
        <dbReference type="ARBA" id="ARBA00022763"/>
    </source>
</evidence>
<dbReference type="InterPro" id="IPR036390">
    <property type="entry name" value="WH_DNA-bd_sf"/>
</dbReference>
<reference evidence="15" key="1">
    <citation type="submission" date="2020-05" db="EMBL/GenBank/DDBJ databases">
        <authorList>
            <person name="Chiriac C."/>
            <person name="Salcher M."/>
            <person name="Ghai R."/>
            <person name="Kavagutti S V."/>
        </authorList>
    </citation>
    <scope>NUCLEOTIDE SEQUENCE</scope>
</reference>
<dbReference type="NCBIfam" id="TIGR00498">
    <property type="entry name" value="lexA"/>
    <property type="match status" value="1"/>
</dbReference>
<dbReference type="PRINTS" id="PR00726">
    <property type="entry name" value="LEXASERPTASE"/>
</dbReference>
<dbReference type="GO" id="GO:0006260">
    <property type="term" value="P:DNA replication"/>
    <property type="evidence" value="ECO:0007669"/>
    <property type="project" value="UniProtKB-KW"/>
</dbReference>
<evidence type="ECO:0000256" key="7">
    <source>
        <dbReference type="ARBA" id="ARBA00022813"/>
    </source>
</evidence>
<dbReference type="InterPro" id="IPR006200">
    <property type="entry name" value="LexA"/>
</dbReference>
<evidence type="ECO:0000256" key="6">
    <source>
        <dbReference type="ARBA" id="ARBA00022801"/>
    </source>
</evidence>
<evidence type="ECO:0000256" key="10">
    <source>
        <dbReference type="ARBA" id="ARBA00023163"/>
    </source>
</evidence>
<dbReference type="CDD" id="cd06529">
    <property type="entry name" value="S24_LexA-like"/>
    <property type="match status" value="1"/>
</dbReference>
<dbReference type="InterPro" id="IPR015927">
    <property type="entry name" value="Peptidase_S24_S26A/B/C"/>
</dbReference>
<dbReference type="Pfam" id="PF01726">
    <property type="entry name" value="LexA_DNA_bind"/>
    <property type="match status" value="1"/>
</dbReference>
<name>A0A6J6E8M5_9ZZZZ</name>
<dbReference type="FunFam" id="2.10.109.10:FF:000001">
    <property type="entry name" value="LexA repressor"/>
    <property type="match status" value="1"/>
</dbReference>
<dbReference type="GO" id="GO:0006281">
    <property type="term" value="P:DNA repair"/>
    <property type="evidence" value="ECO:0007669"/>
    <property type="project" value="UniProtKB-KW"/>
</dbReference>
<keyword evidence="6" id="KW-0378">Hydrolase</keyword>
<evidence type="ECO:0000256" key="11">
    <source>
        <dbReference type="ARBA" id="ARBA00023204"/>
    </source>
</evidence>
<organism evidence="15">
    <name type="scientific">freshwater metagenome</name>
    <dbReference type="NCBI Taxonomy" id="449393"/>
    <lineage>
        <taxon>unclassified sequences</taxon>
        <taxon>metagenomes</taxon>
        <taxon>ecological metagenomes</taxon>
    </lineage>
</organism>
<dbReference type="InterPro" id="IPR050077">
    <property type="entry name" value="LexA_repressor"/>
</dbReference>
<dbReference type="InterPro" id="IPR039418">
    <property type="entry name" value="LexA-like"/>
</dbReference>
<dbReference type="Gene3D" id="1.10.10.10">
    <property type="entry name" value="Winged helix-like DNA-binding domain superfamily/Winged helix DNA-binding domain"/>
    <property type="match status" value="1"/>
</dbReference>
<accession>A0A6J6E8M5</accession>
<evidence type="ECO:0000256" key="8">
    <source>
        <dbReference type="ARBA" id="ARBA00023015"/>
    </source>
</evidence>
<keyword evidence="10" id="KW-0804">Transcription</keyword>
<evidence type="ECO:0000256" key="12">
    <source>
        <dbReference type="ARBA" id="ARBA00023236"/>
    </source>
</evidence>
<comment type="subunit">
    <text evidence="2">Homodimer.</text>
</comment>
<keyword evidence="4" id="KW-0235">DNA replication</keyword>
<sequence length="221" mass="23915">MGDMTDARKSSSTSSALTARQRGILECIESSMATRGFPPSVREIGEAVGLTSPSTVHNHLSTLQKLGFLERDPNLPRAIKVCWDRNSGAKIERARVHHVPLVGDVAAGTDVLAQQNVEDLLPLPADFTGDGELFMLRVRGESMIEAGILDGDYVVARQQASADNGDIVVAGIPGDEATVKTFSRRGHTIILKPANERLSPMEFDADDVRIFGKVVTVLRRL</sequence>